<dbReference type="InterPro" id="IPR032675">
    <property type="entry name" value="LRR_dom_sf"/>
</dbReference>
<gene>
    <name evidence="6" type="ORF">CcCBS67573_g05022</name>
</gene>
<feature type="domain" description="F-box" evidence="5">
    <location>
        <begin position="59"/>
        <end position="91"/>
    </location>
</feature>
<dbReference type="OrthoDB" id="676979at2759"/>
<organism evidence="6 7">
    <name type="scientific">Chytriomyces confervae</name>
    <dbReference type="NCBI Taxonomy" id="246404"/>
    <lineage>
        <taxon>Eukaryota</taxon>
        <taxon>Fungi</taxon>
        <taxon>Fungi incertae sedis</taxon>
        <taxon>Chytridiomycota</taxon>
        <taxon>Chytridiomycota incertae sedis</taxon>
        <taxon>Chytridiomycetes</taxon>
        <taxon>Chytridiales</taxon>
        <taxon>Chytriomycetaceae</taxon>
        <taxon>Chytriomyces</taxon>
    </lineage>
</organism>
<evidence type="ECO:0000256" key="3">
    <source>
        <dbReference type="ARBA" id="ARBA00022614"/>
    </source>
</evidence>
<keyword evidence="4" id="KW-0677">Repeat</keyword>
<dbReference type="PANTHER" id="PTHR48054:SF82">
    <property type="entry name" value="LRR RECEPTOR-LIKE SERINE_THREONINE-PROTEIN KINASE FLS2"/>
    <property type="match status" value="1"/>
</dbReference>
<accession>A0A507FD93</accession>
<dbReference type="FunFam" id="3.80.10.10:FF:000041">
    <property type="entry name" value="LRR receptor-like serine/threonine-protein kinase ERECTA"/>
    <property type="match status" value="1"/>
</dbReference>
<dbReference type="STRING" id="246404.A0A507FD93"/>
<dbReference type="EMBL" id="QEAP01000169">
    <property type="protein sequence ID" value="TPX73705.1"/>
    <property type="molecule type" value="Genomic_DNA"/>
</dbReference>
<evidence type="ECO:0000256" key="4">
    <source>
        <dbReference type="ARBA" id="ARBA00022737"/>
    </source>
</evidence>
<dbReference type="PANTHER" id="PTHR48054">
    <property type="entry name" value="RECEPTOR KINASE-LIKE PROTEIN XA21"/>
    <property type="match status" value="1"/>
</dbReference>
<keyword evidence="7" id="KW-1185">Reference proteome</keyword>
<dbReference type="GO" id="GO:0005886">
    <property type="term" value="C:plasma membrane"/>
    <property type="evidence" value="ECO:0007669"/>
    <property type="project" value="UniProtKB-SubCell"/>
</dbReference>
<keyword evidence="2" id="KW-1003">Cell membrane</keyword>
<evidence type="ECO:0000256" key="1">
    <source>
        <dbReference type="ARBA" id="ARBA00004236"/>
    </source>
</evidence>
<evidence type="ECO:0000313" key="7">
    <source>
        <dbReference type="Proteomes" id="UP000320333"/>
    </source>
</evidence>
<evidence type="ECO:0000259" key="5">
    <source>
        <dbReference type="Pfam" id="PF00646"/>
    </source>
</evidence>
<protein>
    <recommendedName>
        <fullName evidence="5">F-box domain-containing protein</fullName>
    </recommendedName>
</protein>
<dbReference type="SUPFAM" id="SSF52058">
    <property type="entry name" value="L domain-like"/>
    <property type="match status" value="1"/>
</dbReference>
<dbReference type="Proteomes" id="UP000320333">
    <property type="component" value="Unassembled WGS sequence"/>
</dbReference>
<comment type="subcellular location">
    <subcellularLocation>
        <location evidence="1">Cell membrane</location>
    </subcellularLocation>
</comment>
<dbReference type="Pfam" id="PF00646">
    <property type="entry name" value="F-box"/>
    <property type="match status" value="1"/>
</dbReference>
<reference evidence="6 7" key="1">
    <citation type="journal article" date="2019" name="Sci. Rep.">
        <title>Comparative genomics of chytrid fungi reveal insights into the obligate biotrophic and pathogenic lifestyle of Synchytrium endobioticum.</title>
        <authorList>
            <person name="van de Vossenberg B.T.L.H."/>
            <person name="Warris S."/>
            <person name="Nguyen H.D.T."/>
            <person name="van Gent-Pelzer M.P.E."/>
            <person name="Joly D.L."/>
            <person name="van de Geest H.C."/>
            <person name="Bonants P.J.M."/>
            <person name="Smith D.S."/>
            <person name="Levesque C.A."/>
            <person name="van der Lee T.A.J."/>
        </authorList>
    </citation>
    <scope>NUCLEOTIDE SEQUENCE [LARGE SCALE GENOMIC DNA]</scope>
    <source>
        <strain evidence="6 7">CBS 675.73</strain>
    </source>
</reference>
<proteinExistence type="predicted"/>
<keyword evidence="3" id="KW-0433">Leucine-rich repeat</keyword>
<dbReference type="AlphaFoldDB" id="A0A507FD93"/>
<keyword evidence="2" id="KW-0472">Membrane</keyword>
<evidence type="ECO:0000256" key="2">
    <source>
        <dbReference type="ARBA" id="ARBA00022475"/>
    </source>
</evidence>
<dbReference type="Pfam" id="PF13855">
    <property type="entry name" value="LRR_8"/>
    <property type="match status" value="1"/>
</dbReference>
<dbReference type="Gene3D" id="3.80.10.10">
    <property type="entry name" value="Ribonuclease Inhibitor"/>
    <property type="match status" value="1"/>
</dbReference>
<dbReference type="InterPro" id="IPR001810">
    <property type="entry name" value="F-box_dom"/>
</dbReference>
<dbReference type="InterPro" id="IPR001611">
    <property type="entry name" value="Leu-rich_rpt"/>
</dbReference>
<sequence length="406" mass="45145">MPPGEAGTAMILRALENIQATMCAMKKEVSDMKEAQRYLSNQVLGLQNRNKKFFTRLRDVPLEIIAQIFAWIPVRTVLHFRRLSKTIYQCLMTTQFAVLNMQTADFLKGLEDRVDRTWFHLPEPYQTVYANAMSGQLKIVTSKIGYTETKALPESITRLTAVEEIQLACGKLTGSIPDGIGALQNLTNLDLRLNKLTGPLPSSLNVLVALQTLYLTGNQLCGEFPALPNLHALQSLFIDGNRFTGPIPTVFGSPHTLLDLSVSCNRFSAIPATIGHLSNLVELTMCDNPFAHEIPSAIWTLTELTLLEMKNCKLSGSFAGIGNLQQLECLDACNNQFSGELPFREIQSMENLVHLHLIGNQMSGGEMLDMTGTKLYTMCVDPDIQMNHVVGEKEYYCTSRHTAEDT</sequence>
<evidence type="ECO:0000313" key="6">
    <source>
        <dbReference type="EMBL" id="TPX73705.1"/>
    </source>
</evidence>
<comment type="caution">
    <text evidence="6">The sequence shown here is derived from an EMBL/GenBank/DDBJ whole genome shotgun (WGS) entry which is preliminary data.</text>
</comment>
<dbReference type="InterPro" id="IPR052592">
    <property type="entry name" value="LRR-RLK"/>
</dbReference>
<dbReference type="FunFam" id="3.80.10.10:FF:000383">
    <property type="entry name" value="Leucine-rich repeat receptor protein kinase EMS1"/>
    <property type="match status" value="1"/>
</dbReference>
<name>A0A507FD93_9FUNG</name>
<dbReference type="Pfam" id="PF00560">
    <property type="entry name" value="LRR_1"/>
    <property type="match status" value="1"/>
</dbReference>